<proteinExistence type="predicted"/>
<dbReference type="PANTHER" id="PTHR39639:SF1">
    <property type="entry name" value="DUF262 DOMAIN-CONTAINING PROTEIN"/>
    <property type="match status" value="1"/>
</dbReference>
<dbReference type="PANTHER" id="PTHR39639">
    <property type="entry name" value="CHROMOSOME 16, WHOLE GENOME SHOTGUN SEQUENCE"/>
    <property type="match status" value="1"/>
</dbReference>
<dbReference type="KEGG" id="aup:AsAng_0004020"/>
<sequence length="374" mass="43647">MKQKQTIGFDKDEEKDLFKEMTDLTTPFDPTKIDIQAKQTTMDAFIKRLQYEEIDLKPEFQRSIGLWSKKTQSRLIESLLIRFPLPAFYFDASDDNSWKVVDGVQRLSTIKAFVIDKTLELDELEFLKEYNKSSYDDLPRILQRRIDEAQVTAYLIKRDTPPNVKYSLFHRINTGNTPLKPQEIRHALSQGVHSGQASEYLKQITQESLFKKVVRVSNKRMSDRELVLRYIALKLEPYTNYRAPMITFLNNAMETLGKAPKVQLERLKKELLEALELAKDIFGEDTFIKLSKQTNKKHKSINRALFEVITVLFSNLSHAQKDHLKQQKVSFLKDYIALFEKNDFHGSITYSTGHKTSVTKRFETINSIIQKHTK</sequence>
<organism evidence="2 3">
    <name type="scientific">Aureispira anguillae</name>
    <dbReference type="NCBI Taxonomy" id="2864201"/>
    <lineage>
        <taxon>Bacteria</taxon>
        <taxon>Pseudomonadati</taxon>
        <taxon>Bacteroidota</taxon>
        <taxon>Saprospiria</taxon>
        <taxon>Saprospirales</taxon>
        <taxon>Saprospiraceae</taxon>
        <taxon>Aureispira</taxon>
    </lineage>
</organism>
<accession>A0A915Y9Q4</accession>
<gene>
    <name evidence="2" type="ORF">AsAng_0004020</name>
</gene>
<dbReference type="Pfam" id="PF03235">
    <property type="entry name" value="GmrSD_N"/>
    <property type="match status" value="1"/>
</dbReference>
<dbReference type="RefSeq" id="WP_264791064.1">
    <property type="nucleotide sequence ID" value="NZ_AP026867.1"/>
</dbReference>
<name>A0A915Y9Q4_9BACT</name>
<dbReference type="EMBL" id="AP026867">
    <property type="protein sequence ID" value="BDS09698.1"/>
    <property type="molecule type" value="Genomic_DNA"/>
</dbReference>
<dbReference type="InterPro" id="IPR004919">
    <property type="entry name" value="GmrSD_N"/>
</dbReference>
<dbReference type="AlphaFoldDB" id="A0A915Y9Q4"/>
<feature type="domain" description="GmrSD restriction endonucleases N-terminal" evidence="1">
    <location>
        <begin position="55"/>
        <end position="187"/>
    </location>
</feature>
<dbReference type="Proteomes" id="UP001060919">
    <property type="component" value="Chromosome"/>
</dbReference>
<evidence type="ECO:0000313" key="2">
    <source>
        <dbReference type="EMBL" id="BDS09698.1"/>
    </source>
</evidence>
<keyword evidence="3" id="KW-1185">Reference proteome</keyword>
<evidence type="ECO:0000313" key="3">
    <source>
        <dbReference type="Proteomes" id="UP001060919"/>
    </source>
</evidence>
<reference evidence="2" key="1">
    <citation type="submission" date="2022-09" db="EMBL/GenBank/DDBJ databases">
        <title>Aureispira anguillicida sp. nov., isolated from Leptocephalus of Japanese eel Anguilla japonica.</title>
        <authorList>
            <person name="Yuasa K."/>
            <person name="Mekata T."/>
            <person name="Ikunari K."/>
        </authorList>
    </citation>
    <scope>NUCLEOTIDE SEQUENCE</scope>
    <source>
        <strain evidence="2">EL160426</strain>
    </source>
</reference>
<protein>
    <submittedName>
        <fullName evidence="2">DUF262 domain-containing protein</fullName>
    </submittedName>
</protein>
<evidence type="ECO:0000259" key="1">
    <source>
        <dbReference type="Pfam" id="PF03235"/>
    </source>
</evidence>